<reference evidence="2 3" key="1">
    <citation type="submission" date="2013-11" db="EMBL/GenBank/DDBJ databases">
        <title>Genome sequencing of Stegodyphus mimosarum.</title>
        <authorList>
            <person name="Bechsgaard J."/>
        </authorList>
    </citation>
    <scope>NUCLEOTIDE SEQUENCE [LARGE SCALE GENOMIC DNA]</scope>
</reference>
<dbReference type="AlphaFoldDB" id="A0A087T7E2"/>
<feature type="compositionally biased region" description="Polar residues" evidence="1">
    <location>
        <begin position="57"/>
        <end position="72"/>
    </location>
</feature>
<keyword evidence="3" id="KW-1185">Reference proteome</keyword>
<feature type="non-terminal residue" evidence="2">
    <location>
        <position position="81"/>
    </location>
</feature>
<protein>
    <submittedName>
        <fullName evidence="2">Uncharacterized protein</fullName>
    </submittedName>
</protein>
<dbReference type="EMBL" id="KK113782">
    <property type="protein sequence ID" value="KFM61031.1"/>
    <property type="molecule type" value="Genomic_DNA"/>
</dbReference>
<evidence type="ECO:0000313" key="3">
    <source>
        <dbReference type="Proteomes" id="UP000054359"/>
    </source>
</evidence>
<sequence>MFCNSSCVSECPATSFKRDMRKRSVDLPQIIANKLPNPAPLSHSNRDDAICTCCSSSYHSDPSRHNSGSPSNRCPFGALSL</sequence>
<evidence type="ECO:0000313" key="2">
    <source>
        <dbReference type="EMBL" id="KFM61031.1"/>
    </source>
</evidence>
<name>A0A087T7E2_STEMI</name>
<accession>A0A087T7E2</accession>
<evidence type="ECO:0000256" key="1">
    <source>
        <dbReference type="SAM" id="MobiDB-lite"/>
    </source>
</evidence>
<proteinExistence type="predicted"/>
<organism evidence="2 3">
    <name type="scientific">Stegodyphus mimosarum</name>
    <name type="common">African social velvet spider</name>
    <dbReference type="NCBI Taxonomy" id="407821"/>
    <lineage>
        <taxon>Eukaryota</taxon>
        <taxon>Metazoa</taxon>
        <taxon>Ecdysozoa</taxon>
        <taxon>Arthropoda</taxon>
        <taxon>Chelicerata</taxon>
        <taxon>Arachnida</taxon>
        <taxon>Araneae</taxon>
        <taxon>Araneomorphae</taxon>
        <taxon>Entelegynae</taxon>
        <taxon>Eresoidea</taxon>
        <taxon>Eresidae</taxon>
        <taxon>Stegodyphus</taxon>
    </lineage>
</organism>
<feature type="region of interest" description="Disordered" evidence="1">
    <location>
        <begin position="57"/>
        <end position="81"/>
    </location>
</feature>
<gene>
    <name evidence="2" type="ORF">X975_23529</name>
</gene>
<dbReference type="Proteomes" id="UP000054359">
    <property type="component" value="Unassembled WGS sequence"/>
</dbReference>